<dbReference type="SMART" id="SM00382">
    <property type="entry name" value="AAA"/>
    <property type="match status" value="1"/>
</dbReference>
<dbReference type="AlphaFoldDB" id="A0A6J4HM27"/>
<feature type="domain" description="ABC transporter" evidence="4">
    <location>
        <begin position="2"/>
        <end position="250"/>
    </location>
</feature>
<dbReference type="InterPro" id="IPR003593">
    <property type="entry name" value="AAA+_ATPase"/>
</dbReference>
<dbReference type="GO" id="GO:0016887">
    <property type="term" value="F:ATP hydrolysis activity"/>
    <property type="evidence" value="ECO:0007669"/>
    <property type="project" value="InterPro"/>
</dbReference>
<keyword evidence="3 5" id="KW-0067">ATP-binding</keyword>
<sequence length="270" mass="28930">MLEARNVSIRFGGVQAAREVSIAVGEWEIVGIIGPNGAGKTTTFNMITGFYTPNTGSIWYRGKDVTGLSVDERAALGMGRTFQNVGLVKGATVRQNLLTAQYLDAGYGLVPGTIGSPASFSVERRLNQRAEELAERLGLADLLDTQVAGLPYGTLKRVEIATVLATDPDVLLLDEPSSGMGPEEAHQLGDTLLDLRREFGLSIAMIEHHVPLVVRVCDYVYCLNFGEMLAEGLPEEVRNHPEVVTAYLGEDADPAAAALEGQLESLVEGS</sequence>
<dbReference type="Pfam" id="PF00005">
    <property type="entry name" value="ABC_tran"/>
    <property type="match status" value="1"/>
</dbReference>
<dbReference type="InterPro" id="IPR027417">
    <property type="entry name" value="P-loop_NTPase"/>
</dbReference>
<evidence type="ECO:0000256" key="2">
    <source>
        <dbReference type="ARBA" id="ARBA00022741"/>
    </source>
</evidence>
<reference evidence="5" key="1">
    <citation type="submission" date="2020-02" db="EMBL/GenBank/DDBJ databases">
        <authorList>
            <person name="Meier V. D."/>
        </authorList>
    </citation>
    <scope>NUCLEOTIDE SEQUENCE</scope>
    <source>
        <strain evidence="5">AVDCRST_MAG20</strain>
    </source>
</reference>
<organism evidence="5">
    <name type="scientific">uncultured Acidimicrobiales bacterium</name>
    <dbReference type="NCBI Taxonomy" id="310071"/>
    <lineage>
        <taxon>Bacteria</taxon>
        <taxon>Bacillati</taxon>
        <taxon>Actinomycetota</taxon>
        <taxon>Acidimicrobiia</taxon>
        <taxon>Acidimicrobiales</taxon>
        <taxon>environmental samples</taxon>
    </lineage>
</organism>
<dbReference type="GO" id="GO:0005886">
    <property type="term" value="C:plasma membrane"/>
    <property type="evidence" value="ECO:0007669"/>
    <property type="project" value="TreeGrafter"/>
</dbReference>
<evidence type="ECO:0000256" key="1">
    <source>
        <dbReference type="ARBA" id="ARBA00022448"/>
    </source>
</evidence>
<dbReference type="SUPFAM" id="SSF52540">
    <property type="entry name" value="P-loop containing nucleoside triphosphate hydrolases"/>
    <property type="match status" value="1"/>
</dbReference>
<accession>A0A6J4HM27</accession>
<name>A0A6J4HM27_9ACTN</name>
<evidence type="ECO:0000256" key="3">
    <source>
        <dbReference type="ARBA" id="ARBA00022840"/>
    </source>
</evidence>
<dbReference type="PANTHER" id="PTHR45772:SF4">
    <property type="entry name" value="ABC TRANSPORTER ATP-BINDING PROTEIN"/>
    <property type="match status" value="1"/>
</dbReference>
<evidence type="ECO:0000313" key="5">
    <source>
        <dbReference type="EMBL" id="CAA9227615.1"/>
    </source>
</evidence>
<dbReference type="EMBL" id="CADCSY010000043">
    <property type="protein sequence ID" value="CAA9227615.1"/>
    <property type="molecule type" value="Genomic_DNA"/>
</dbReference>
<keyword evidence="2" id="KW-0547">Nucleotide-binding</keyword>
<protein>
    <submittedName>
        <fullName evidence="5">Branched-chain amino acid transport ATP-binding protein LivG</fullName>
    </submittedName>
</protein>
<dbReference type="InterPro" id="IPR032823">
    <property type="entry name" value="BCA_ABC_TP_C"/>
</dbReference>
<keyword evidence="1" id="KW-0813">Transport</keyword>
<dbReference type="InterPro" id="IPR003439">
    <property type="entry name" value="ABC_transporter-like_ATP-bd"/>
</dbReference>
<dbReference type="CDD" id="cd03219">
    <property type="entry name" value="ABC_Mj1267_LivG_branched"/>
    <property type="match status" value="1"/>
</dbReference>
<dbReference type="Pfam" id="PF12399">
    <property type="entry name" value="BCA_ABC_TP_C"/>
    <property type="match status" value="1"/>
</dbReference>
<dbReference type="PANTHER" id="PTHR45772">
    <property type="entry name" value="CONSERVED COMPONENT OF ABC TRANSPORTER FOR NATURAL AMINO ACIDS-RELATED"/>
    <property type="match status" value="1"/>
</dbReference>
<proteinExistence type="predicted"/>
<dbReference type="PROSITE" id="PS50893">
    <property type="entry name" value="ABC_TRANSPORTER_2"/>
    <property type="match status" value="1"/>
</dbReference>
<dbReference type="GO" id="GO:0005524">
    <property type="term" value="F:ATP binding"/>
    <property type="evidence" value="ECO:0007669"/>
    <property type="project" value="UniProtKB-KW"/>
</dbReference>
<dbReference type="Gene3D" id="3.40.50.300">
    <property type="entry name" value="P-loop containing nucleotide triphosphate hydrolases"/>
    <property type="match status" value="1"/>
</dbReference>
<gene>
    <name evidence="5" type="ORF">AVDCRST_MAG20-1020</name>
</gene>
<dbReference type="InterPro" id="IPR051120">
    <property type="entry name" value="ABC_AA/LPS_Transport"/>
</dbReference>
<evidence type="ECO:0000259" key="4">
    <source>
        <dbReference type="PROSITE" id="PS50893"/>
    </source>
</evidence>